<dbReference type="WBParaSite" id="SSLN_0000023901-mRNA-1">
    <property type="protein sequence ID" value="SSLN_0000023901-mRNA-1"/>
    <property type="gene ID" value="SSLN_0000023901"/>
</dbReference>
<evidence type="ECO:0000313" key="5">
    <source>
        <dbReference type="Proteomes" id="UP000275846"/>
    </source>
</evidence>
<feature type="compositionally biased region" description="Low complexity" evidence="2">
    <location>
        <begin position="97"/>
        <end position="122"/>
    </location>
</feature>
<reference evidence="6" key="1">
    <citation type="submission" date="2016-06" db="UniProtKB">
        <authorList>
            <consortium name="WormBaseParasite"/>
        </authorList>
    </citation>
    <scope>IDENTIFICATION</scope>
</reference>
<evidence type="ECO:0000313" key="4">
    <source>
        <dbReference type="EMBL" id="VDL85276.1"/>
    </source>
</evidence>
<dbReference type="GO" id="GO:0008270">
    <property type="term" value="F:zinc ion binding"/>
    <property type="evidence" value="ECO:0007669"/>
    <property type="project" value="UniProtKB-KW"/>
</dbReference>
<sequence length="152" mass="16559">MLLWPHLAGTQLSLVAPRSWALLSGHTSGNRHDWRAKPAIYDAKRIAAAKAKRAAHKSQALRINTVIAQALPTCPRCQRTFRARIRLVGHLRTQCNNNPTTLTSTTPASDPTTTTTPTTDNNFIDAPPPTTPDTILPVPITGRNTICPTHTT</sequence>
<accession>A0A183S7M9</accession>
<dbReference type="InterPro" id="IPR013087">
    <property type="entry name" value="Znf_C2H2_type"/>
</dbReference>
<reference evidence="4 5" key="2">
    <citation type="submission" date="2018-11" db="EMBL/GenBank/DDBJ databases">
        <authorList>
            <consortium name="Pathogen Informatics"/>
        </authorList>
    </citation>
    <scope>NUCLEOTIDE SEQUENCE [LARGE SCALE GENOMIC DNA]</scope>
    <source>
        <strain evidence="4 5">NST_G2</strain>
    </source>
</reference>
<keyword evidence="1" id="KW-0863">Zinc-finger</keyword>
<evidence type="ECO:0000256" key="1">
    <source>
        <dbReference type="PROSITE-ProRule" id="PRU00042"/>
    </source>
</evidence>
<keyword evidence="1" id="KW-0862">Zinc</keyword>
<dbReference type="AlphaFoldDB" id="A0A183S7M9"/>
<organism evidence="6">
    <name type="scientific">Schistocephalus solidus</name>
    <name type="common">Tapeworm</name>
    <dbReference type="NCBI Taxonomy" id="70667"/>
    <lineage>
        <taxon>Eukaryota</taxon>
        <taxon>Metazoa</taxon>
        <taxon>Spiralia</taxon>
        <taxon>Lophotrochozoa</taxon>
        <taxon>Platyhelminthes</taxon>
        <taxon>Cestoda</taxon>
        <taxon>Eucestoda</taxon>
        <taxon>Diphyllobothriidea</taxon>
        <taxon>Diphyllobothriidae</taxon>
        <taxon>Schistocephalus</taxon>
    </lineage>
</organism>
<protein>
    <submittedName>
        <fullName evidence="6">C2H2-type domain-containing protein</fullName>
    </submittedName>
</protein>
<dbReference type="PROSITE" id="PS50157">
    <property type="entry name" value="ZINC_FINGER_C2H2_2"/>
    <property type="match status" value="1"/>
</dbReference>
<evidence type="ECO:0000256" key="2">
    <source>
        <dbReference type="SAM" id="MobiDB-lite"/>
    </source>
</evidence>
<evidence type="ECO:0000313" key="6">
    <source>
        <dbReference type="WBParaSite" id="SSLN_0000023901-mRNA-1"/>
    </source>
</evidence>
<evidence type="ECO:0000259" key="3">
    <source>
        <dbReference type="PROSITE" id="PS50157"/>
    </source>
</evidence>
<name>A0A183S7M9_SCHSO</name>
<dbReference type="Proteomes" id="UP000275846">
    <property type="component" value="Unassembled WGS sequence"/>
</dbReference>
<proteinExistence type="predicted"/>
<keyword evidence="1" id="KW-0479">Metal-binding</keyword>
<feature type="domain" description="C2H2-type" evidence="3">
    <location>
        <begin position="72"/>
        <end position="99"/>
    </location>
</feature>
<keyword evidence="5" id="KW-1185">Reference proteome</keyword>
<gene>
    <name evidence="4" type="ORF">SSLN_LOCUS227</name>
</gene>
<dbReference type="EMBL" id="UYSU01000131">
    <property type="protein sequence ID" value="VDL85276.1"/>
    <property type="molecule type" value="Genomic_DNA"/>
</dbReference>
<feature type="region of interest" description="Disordered" evidence="2">
    <location>
        <begin position="97"/>
        <end position="134"/>
    </location>
</feature>